<dbReference type="OrthoDB" id="9768004at2"/>
<dbReference type="InterPro" id="IPR042095">
    <property type="entry name" value="SUMF_sf"/>
</dbReference>
<keyword evidence="1" id="KW-0472">Membrane</keyword>
<proteinExistence type="predicted"/>
<dbReference type="PANTHER" id="PTHR23150">
    <property type="entry name" value="SULFATASE MODIFYING FACTOR 1, 2"/>
    <property type="match status" value="1"/>
</dbReference>
<reference evidence="4" key="1">
    <citation type="submission" date="2012-06" db="EMBL/GenBank/DDBJ databases">
        <title>The complete genome of Flexibacter litoralis DSM 6794.</title>
        <authorList>
            <person name="Lucas S."/>
            <person name="Copeland A."/>
            <person name="Lapidus A."/>
            <person name="Glavina del Rio T."/>
            <person name="Dalin E."/>
            <person name="Tice H."/>
            <person name="Bruce D."/>
            <person name="Goodwin L."/>
            <person name="Pitluck S."/>
            <person name="Peters L."/>
            <person name="Ovchinnikova G."/>
            <person name="Lu M."/>
            <person name="Kyrpides N."/>
            <person name="Mavromatis K."/>
            <person name="Ivanova N."/>
            <person name="Brettin T."/>
            <person name="Detter J.C."/>
            <person name="Han C."/>
            <person name="Larimer F."/>
            <person name="Land M."/>
            <person name="Hauser L."/>
            <person name="Markowitz V."/>
            <person name="Cheng J.-F."/>
            <person name="Hugenholtz P."/>
            <person name="Woyke T."/>
            <person name="Wu D."/>
            <person name="Spring S."/>
            <person name="Lang E."/>
            <person name="Kopitz M."/>
            <person name="Brambilla E."/>
            <person name="Klenk H.-P."/>
            <person name="Eisen J.A."/>
        </authorList>
    </citation>
    <scope>NUCLEOTIDE SEQUENCE [LARGE SCALE GENOMIC DNA]</scope>
    <source>
        <strain evidence="4">ATCC 23117 / DSM 6794 / NBRC 15988 / NCIMB 1366 / Sio-4</strain>
    </source>
</reference>
<dbReference type="STRING" id="880071.Fleli_1317"/>
<dbReference type="InterPro" id="IPR051043">
    <property type="entry name" value="Sulfatase_Mod_Factor_Kinase"/>
</dbReference>
<dbReference type="AlphaFoldDB" id="I4AIG4"/>
<dbReference type="RefSeq" id="WP_014797206.1">
    <property type="nucleotide sequence ID" value="NC_018018.1"/>
</dbReference>
<evidence type="ECO:0000313" key="4">
    <source>
        <dbReference type="Proteomes" id="UP000006054"/>
    </source>
</evidence>
<dbReference type="Proteomes" id="UP000006054">
    <property type="component" value="Chromosome"/>
</dbReference>
<dbReference type="InterPro" id="IPR016187">
    <property type="entry name" value="CTDL_fold"/>
</dbReference>
<evidence type="ECO:0000256" key="1">
    <source>
        <dbReference type="SAM" id="Phobius"/>
    </source>
</evidence>
<dbReference type="InterPro" id="IPR005532">
    <property type="entry name" value="SUMF_dom"/>
</dbReference>
<dbReference type="EMBL" id="CP003345">
    <property type="protein sequence ID" value="AFM03749.1"/>
    <property type="molecule type" value="Genomic_DNA"/>
</dbReference>
<dbReference type="KEGG" id="fli:Fleli_1317"/>
<dbReference type="eggNOG" id="COG1262">
    <property type="taxonomic scope" value="Bacteria"/>
</dbReference>
<evidence type="ECO:0000313" key="3">
    <source>
        <dbReference type="EMBL" id="AFM03749.1"/>
    </source>
</evidence>
<gene>
    <name evidence="3" type="ordered locus">Fleli_1317</name>
</gene>
<keyword evidence="1" id="KW-0812">Transmembrane</keyword>
<accession>I4AIG4</accession>
<dbReference type="Gene3D" id="3.90.1580.10">
    <property type="entry name" value="paralog of FGE (formylglycine-generating enzyme)"/>
    <property type="match status" value="1"/>
</dbReference>
<feature type="domain" description="Sulfatase-modifying factor enzyme-like" evidence="2">
    <location>
        <begin position="70"/>
        <end position="283"/>
    </location>
</feature>
<dbReference type="Pfam" id="PF03781">
    <property type="entry name" value="FGE-sulfatase"/>
    <property type="match status" value="1"/>
</dbReference>
<dbReference type="SUPFAM" id="SSF56436">
    <property type="entry name" value="C-type lectin-like"/>
    <property type="match status" value="1"/>
</dbReference>
<keyword evidence="1" id="KW-1133">Transmembrane helix</keyword>
<feature type="transmembrane region" description="Helical" evidence="1">
    <location>
        <begin position="12"/>
        <end position="30"/>
    </location>
</feature>
<name>I4AIG4_BERLS</name>
<organism evidence="3 4">
    <name type="scientific">Bernardetia litoralis (strain ATCC 23117 / DSM 6794 / NBRC 15988 / NCIMB 1366 / Fx l1 / Sio-4)</name>
    <name type="common">Flexibacter litoralis</name>
    <dbReference type="NCBI Taxonomy" id="880071"/>
    <lineage>
        <taxon>Bacteria</taxon>
        <taxon>Pseudomonadati</taxon>
        <taxon>Bacteroidota</taxon>
        <taxon>Cytophagia</taxon>
        <taxon>Cytophagales</taxon>
        <taxon>Bernardetiaceae</taxon>
        <taxon>Bernardetia</taxon>
    </lineage>
</organism>
<protein>
    <recommendedName>
        <fullName evidence="2">Sulfatase-modifying factor enzyme-like domain-containing protein</fullName>
    </recommendedName>
</protein>
<sequence length="286" mass="32805" precursor="true">MKTRFTSTHFFSILLSALGLAIIIFGSGFFPASLIEKNDKEYTTIETKKTYSNPYTFLFSSHLLKSKQDTAGMVFVKGSVFNMGSTVFENEQPIHEVELDDFYIGRYEVTVKQYREFCDETGRDMPKKPMWGWDDTHPVVGVTWDDANQYAEWAGKRLPTEAEWEYAARGGLSTLHYTYSGGNYAEVVGWFEKNSVEMVQPVGLKRPNELGIYDMSGNVWEWCSDHYGRYRQLREKNPKGVPQGLNRCIRGGSWFGNKGNLRIANRYYNPQGFGSNLIGFRVVMDK</sequence>
<dbReference type="HOGENOM" id="CLU_012431_2_1_10"/>
<evidence type="ECO:0000259" key="2">
    <source>
        <dbReference type="Pfam" id="PF03781"/>
    </source>
</evidence>
<dbReference type="PANTHER" id="PTHR23150:SF19">
    <property type="entry name" value="FORMYLGLYCINE-GENERATING ENZYME"/>
    <property type="match status" value="1"/>
</dbReference>
<keyword evidence="4" id="KW-1185">Reference proteome</keyword>
<dbReference type="GO" id="GO:0120147">
    <property type="term" value="F:formylglycine-generating oxidase activity"/>
    <property type="evidence" value="ECO:0007669"/>
    <property type="project" value="TreeGrafter"/>
</dbReference>